<evidence type="ECO:0000259" key="6">
    <source>
        <dbReference type="SMART" id="SM00563"/>
    </source>
</evidence>
<dbReference type="CDD" id="cd07989">
    <property type="entry name" value="LPLAT_AGPAT-like"/>
    <property type="match status" value="1"/>
</dbReference>
<comment type="similarity">
    <text evidence="1 4">Belongs to the 1-acyl-sn-glycerol-3-phosphate acyltransferase family.</text>
</comment>
<evidence type="ECO:0000256" key="5">
    <source>
        <dbReference type="SAM" id="MobiDB-lite"/>
    </source>
</evidence>
<evidence type="ECO:0000256" key="4">
    <source>
        <dbReference type="RuleBase" id="RU361267"/>
    </source>
</evidence>
<dbReference type="AlphaFoldDB" id="A0A427YEI0"/>
<evidence type="ECO:0000313" key="8">
    <source>
        <dbReference type="Proteomes" id="UP000279259"/>
    </source>
</evidence>
<dbReference type="NCBIfam" id="TIGR00530">
    <property type="entry name" value="AGP_acyltrn"/>
    <property type="match status" value="1"/>
</dbReference>
<dbReference type="EMBL" id="RSCD01000013">
    <property type="protein sequence ID" value="RSH89433.1"/>
    <property type="molecule type" value="Genomic_DNA"/>
</dbReference>
<dbReference type="OrthoDB" id="202234at2759"/>
<dbReference type="InterPro" id="IPR002123">
    <property type="entry name" value="Plipid/glycerol_acylTrfase"/>
</dbReference>
<evidence type="ECO:0000313" key="7">
    <source>
        <dbReference type="EMBL" id="RSH89433.1"/>
    </source>
</evidence>
<dbReference type="GO" id="GO:0016020">
    <property type="term" value="C:membrane"/>
    <property type="evidence" value="ECO:0007669"/>
    <property type="project" value="InterPro"/>
</dbReference>
<keyword evidence="4" id="KW-0443">Lipid metabolism</keyword>
<dbReference type="Pfam" id="PF01553">
    <property type="entry name" value="Acyltransferase"/>
    <property type="match status" value="1"/>
</dbReference>
<dbReference type="EC" id="2.3.1.51" evidence="4"/>
<dbReference type="SUPFAM" id="SSF69593">
    <property type="entry name" value="Glycerol-3-phosphate (1)-acyltransferase"/>
    <property type="match status" value="1"/>
</dbReference>
<accession>A0A427YEI0</accession>
<organism evidence="7 8">
    <name type="scientific">Saitozyma podzolica</name>
    <dbReference type="NCBI Taxonomy" id="1890683"/>
    <lineage>
        <taxon>Eukaryota</taxon>
        <taxon>Fungi</taxon>
        <taxon>Dikarya</taxon>
        <taxon>Basidiomycota</taxon>
        <taxon>Agaricomycotina</taxon>
        <taxon>Tremellomycetes</taxon>
        <taxon>Tremellales</taxon>
        <taxon>Trimorphomycetaceae</taxon>
        <taxon>Saitozyma</taxon>
    </lineage>
</organism>
<name>A0A427YEI0_9TREE</name>
<proteinExistence type="inferred from homology"/>
<dbReference type="SMART" id="SM00563">
    <property type="entry name" value="PlsC"/>
    <property type="match status" value="1"/>
</dbReference>
<evidence type="ECO:0000256" key="1">
    <source>
        <dbReference type="ARBA" id="ARBA00008655"/>
    </source>
</evidence>
<dbReference type="PANTHER" id="PTHR10434:SF11">
    <property type="entry name" value="1-ACYL-SN-GLYCEROL-3-PHOSPHATE ACYLTRANSFERASE"/>
    <property type="match status" value="1"/>
</dbReference>
<comment type="catalytic activity">
    <reaction evidence="4">
        <text>a 1-acyl-sn-glycero-3-phosphate + an acyl-CoA = a 1,2-diacyl-sn-glycero-3-phosphate + CoA</text>
        <dbReference type="Rhea" id="RHEA:19709"/>
        <dbReference type="ChEBI" id="CHEBI:57287"/>
        <dbReference type="ChEBI" id="CHEBI:57970"/>
        <dbReference type="ChEBI" id="CHEBI:58342"/>
        <dbReference type="ChEBI" id="CHEBI:58608"/>
        <dbReference type="EC" id="2.3.1.51"/>
    </reaction>
</comment>
<keyword evidence="4" id="KW-0594">Phospholipid biosynthesis</keyword>
<keyword evidence="8" id="KW-1185">Reference proteome</keyword>
<keyword evidence="3 4" id="KW-0012">Acyltransferase</keyword>
<dbReference type="GO" id="GO:0006654">
    <property type="term" value="P:phosphatidic acid biosynthetic process"/>
    <property type="evidence" value="ECO:0007669"/>
    <property type="project" value="TreeGrafter"/>
</dbReference>
<keyword evidence="2 4" id="KW-0808">Transferase</keyword>
<evidence type="ECO:0000256" key="2">
    <source>
        <dbReference type="ARBA" id="ARBA00022679"/>
    </source>
</evidence>
<protein>
    <recommendedName>
        <fullName evidence="4">1-acyl-sn-glycerol-3-phosphate acyltransferase</fullName>
        <ecNumber evidence="4">2.3.1.51</ecNumber>
    </recommendedName>
</protein>
<keyword evidence="4" id="KW-0444">Lipid biosynthesis</keyword>
<dbReference type="InterPro" id="IPR004552">
    <property type="entry name" value="AGP_acyltrans"/>
</dbReference>
<dbReference type="STRING" id="1890683.A0A427YEI0"/>
<keyword evidence="4" id="KW-1208">Phospholipid metabolism</keyword>
<sequence length="277" mass="29825">MEHLSSLATAREGKGQSAVLLGNHQSFLDILYLGRIFPKRAAIMAKRELQWSPLLGQYLTLSGAVMVDRKNRKNAVAALEKAGDDMKKKGLSLWIFPEGTRSSSAEPKLLPFKKGAFHLAVQAQVPIVPVVCENYHRLFDGRTRMERGRLRIKVLPPIPTVGLTADDVHSLAESTQELMLQTLISISTPGPSQLRDSPPTVEDHKASISAPPQDPTTGERQLRNREGNSSDGSSGVGASHVGETGSGGQLGSSVSAGSTTEDEMDEDAVLLKKPKAE</sequence>
<dbReference type="GO" id="GO:0005783">
    <property type="term" value="C:endoplasmic reticulum"/>
    <property type="evidence" value="ECO:0007669"/>
    <property type="project" value="TreeGrafter"/>
</dbReference>
<comment type="caution">
    <text evidence="7">The sequence shown here is derived from an EMBL/GenBank/DDBJ whole genome shotgun (WGS) entry which is preliminary data.</text>
</comment>
<reference evidence="7 8" key="1">
    <citation type="submission" date="2018-11" db="EMBL/GenBank/DDBJ databases">
        <title>Genome sequence of Saitozyma podzolica DSM 27192.</title>
        <authorList>
            <person name="Aliyu H."/>
            <person name="Gorte O."/>
            <person name="Ochsenreither K."/>
        </authorList>
    </citation>
    <scope>NUCLEOTIDE SEQUENCE [LARGE SCALE GENOMIC DNA]</scope>
    <source>
        <strain evidence="7 8">DSM 27192</strain>
    </source>
</reference>
<comment type="domain">
    <text evidence="4">The HXXXXD motif is essential for acyltransferase activity and may constitute the binding site for the phosphate moiety of the glycerol-3-phosphate.</text>
</comment>
<feature type="region of interest" description="Disordered" evidence="5">
    <location>
        <begin position="187"/>
        <end position="277"/>
    </location>
</feature>
<gene>
    <name evidence="7" type="primary">SLC1</name>
    <name evidence="7" type="ORF">EHS25_001982</name>
</gene>
<dbReference type="PANTHER" id="PTHR10434">
    <property type="entry name" value="1-ACYL-SN-GLYCEROL-3-PHOSPHATE ACYLTRANSFERASE"/>
    <property type="match status" value="1"/>
</dbReference>
<evidence type="ECO:0000256" key="3">
    <source>
        <dbReference type="ARBA" id="ARBA00023315"/>
    </source>
</evidence>
<dbReference type="GO" id="GO:0003841">
    <property type="term" value="F:1-acylglycerol-3-phosphate O-acyltransferase activity"/>
    <property type="evidence" value="ECO:0007669"/>
    <property type="project" value="UniProtKB-UniRule"/>
</dbReference>
<feature type="domain" description="Phospholipid/glycerol acyltransferase" evidence="6">
    <location>
        <begin position="18"/>
        <end position="135"/>
    </location>
</feature>
<dbReference type="Proteomes" id="UP000279259">
    <property type="component" value="Unassembled WGS sequence"/>
</dbReference>